<protein>
    <submittedName>
        <fullName evidence="1">Uncharacterized protein</fullName>
    </submittedName>
</protein>
<accession>A0ABY4M0F7</accession>
<organism evidence="1 2">
    <name type="scientific">Streptomyces halobius</name>
    <dbReference type="NCBI Taxonomy" id="2879846"/>
    <lineage>
        <taxon>Bacteria</taxon>
        <taxon>Bacillati</taxon>
        <taxon>Actinomycetota</taxon>
        <taxon>Actinomycetes</taxon>
        <taxon>Kitasatosporales</taxon>
        <taxon>Streptomycetaceae</taxon>
        <taxon>Streptomyces</taxon>
    </lineage>
</organism>
<keyword evidence="2" id="KW-1185">Reference proteome</keyword>
<proteinExistence type="predicted"/>
<dbReference type="EMBL" id="CP086322">
    <property type="protein sequence ID" value="UQA91215.1"/>
    <property type="molecule type" value="Genomic_DNA"/>
</dbReference>
<evidence type="ECO:0000313" key="1">
    <source>
        <dbReference type="EMBL" id="UQA91215.1"/>
    </source>
</evidence>
<gene>
    <name evidence="1" type="ORF">K9S39_04395</name>
</gene>
<evidence type="ECO:0000313" key="2">
    <source>
        <dbReference type="Proteomes" id="UP000830115"/>
    </source>
</evidence>
<sequence>MSTPESLTPEQRATLDEQLGDAQPARNSLLLSFGKSVQDRREHDHTTQREDWYCLNLAAYMGERAAPVLRRLLDAEAEIDRLRDELAEVKAGRNPLLRCLIIKAARDRDLYVGWSNVAEGPTGAWTRAEALAYGFPRSRLDRADANGSSDLPCGDGHWGDKGFIAEQRGWLPRARLADYAQHYLSGNENAAFDLLESFEGETEVRR</sequence>
<name>A0ABY4M0F7_9ACTN</name>
<dbReference type="Proteomes" id="UP000830115">
    <property type="component" value="Chromosome"/>
</dbReference>
<dbReference type="RefSeq" id="WP_248862010.1">
    <property type="nucleotide sequence ID" value="NZ_CP086322.1"/>
</dbReference>
<reference evidence="1" key="1">
    <citation type="submission" date="2021-10" db="EMBL/GenBank/DDBJ databases">
        <title>Streptomyces nigrumlapis sp.nov.,an antimicrobial producing actinobacterium isolated from Black Gobi rocks.</title>
        <authorList>
            <person name="Wen Y."/>
            <person name="Zhang W."/>
            <person name="Liu X.G."/>
        </authorList>
    </citation>
    <scope>NUCLEOTIDE SEQUENCE</scope>
    <source>
        <strain evidence="1">ST13-2-2</strain>
    </source>
</reference>